<feature type="domain" description="Aminoglycoside phosphotransferase" evidence="1">
    <location>
        <begin position="38"/>
        <end position="260"/>
    </location>
</feature>
<name>A0ABQ0A543_9GAMM</name>
<evidence type="ECO:0000313" key="2">
    <source>
        <dbReference type="EMBL" id="GAA6166767.1"/>
    </source>
</evidence>
<comment type="caution">
    <text evidence="2">The sequence shown here is derived from an EMBL/GenBank/DDBJ whole genome shotgun (WGS) entry which is preliminary data.</text>
</comment>
<accession>A0ABQ0A543</accession>
<sequence>MTEPQPNIGPEFERWVHNAVANLSVLNDLTTQALSNLEITPLSGDAGFRQYHRVNVANLSFLAAAVPPTATNTTIFSDISHSLNVCGVSAPEILAIDNDKGWLLIEDFGDDLLFNIIQSQPEDVHSLYAQSAMTLLSIQQNRDYNLAIDSYSPKKLIDEMALFEQWFLPKLIGFNDLDKWVAIRDELFPVLVANALAQPQVLVHRDYHCRNLIVRDGLPLAVIDFQDAVWGPVTYDVVSLLKDCYLRWQPEQVRTWALSYRNLAQDAGIIGEVSDEQFIRWLDLVGLQRHIKVLGIFARLFLRDGKSAYLHDLTRVLSYVIEVCEKYPETQAFGAFINDDLMPLISSQTWYNPDSAMPIALDKIS</sequence>
<gene>
    <name evidence="2" type="ORF">NBRC116591_05770</name>
</gene>
<dbReference type="EMBL" id="BAABWN010000002">
    <property type="protein sequence ID" value="GAA6166767.1"/>
    <property type="molecule type" value="Genomic_DNA"/>
</dbReference>
<dbReference type="Gene3D" id="3.30.200.20">
    <property type="entry name" value="Phosphorylase Kinase, domain 1"/>
    <property type="match status" value="1"/>
</dbReference>
<dbReference type="SUPFAM" id="SSF56112">
    <property type="entry name" value="Protein kinase-like (PK-like)"/>
    <property type="match status" value="1"/>
</dbReference>
<organism evidence="2 3">
    <name type="scientific">Sessilibacter corallicola</name>
    <dbReference type="NCBI Taxonomy" id="2904075"/>
    <lineage>
        <taxon>Bacteria</taxon>
        <taxon>Pseudomonadati</taxon>
        <taxon>Pseudomonadota</taxon>
        <taxon>Gammaproteobacteria</taxon>
        <taxon>Cellvibrionales</taxon>
        <taxon>Cellvibrionaceae</taxon>
        <taxon>Sessilibacter</taxon>
    </lineage>
</organism>
<reference evidence="2 3" key="1">
    <citation type="submission" date="2024-04" db="EMBL/GenBank/DDBJ databases">
        <title>Draft genome sequence of Sessilibacter corallicola NBRC 116591.</title>
        <authorList>
            <person name="Miyakawa T."/>
            <person name="Kusuya Y."/>
            <person name="Miura T."/>
        </authorList>
    </citation>
    <scope>NUCLEOTIDE SEQUENCE [LARGE SCALE GENOMIC DNA]</scope>
    <source>
        <strain evidence="2 3">KU-00831-HH</strain>
    </source>
</reference>
<proteinExistence type="predicted"/>
<dbReference type="RefSeq" id="WP_353301614.1">
    <property type="nucleotide sequence ID" value="NZ_BAABWN010000002.1"/>
</dbReference>
<protein>
    <submittedName>
        <fullName evidence="2">Phosphotransferase</fullName>
    </submittedName>
</protein>
<keyword evidence="3" id="KW-1185">Reference proteome</keyword>
<evidence type="ECO:0000259" key="1">
    <source>
        <dbReference type="Pfam" id="PF01636"/>
    </source>
</evidence>
<dbReference type="Proteomes" id="UP001465153">
    <property type="component" value="Unassembled WGS sequence"/>
</dbReference>
<dbReference type="InterPro" id="IPR011009">
    <property type="entry name" value="Kinase-like_dom_sf"/>
</dbReference>
<evidence type="ECO:0000313" key="3">
    <source>
        <dbReference type="Proteomes" id="UP001465153"/>
    </source>
</evidence>
<dbReference type="Gene3D" id="3.90.1200.10">
    <property type="match status" value="1"/>
</dbReference>
<dbReference type="Pfam" id="PF01636">
    <property type="entry name" value="APH"/>
    <property type="match status" value="1"/>
</dbReference>
<dbReference type="InterPro" id="IPR002575">
    <property type="entry name" value="Aminoglycoside_PTrfase"/>
</dbReference>